<feature type="transmembrane region" description="Helical" evidence="2">
    <location>
        <begin position="501"/>
        <end position="519"/>
    </location>
</feature>
<dbReference type="Pfam" id="PF03109">
    <property type="entry name" value="ABC1"/>
    <property type="match status" value="1"/>
</dbReference>
<keyword evidence="2" id="KW-1133">Transmembrane helix</keyword>
<evidence type="ECO:0000256" key="2">
    <source>
        <dbReference type="SAM" id="Phobius"/>
    </source>
</evidence>
<keyword evidence="2" id="KW-0472">Membrane</keyword>
<keyword evidence="5" id="KW-1185">Reference proteome</keyword>
<evidence type="ECO:0000313" key="4">
    <source>
        <dbReference type="EMBL" id="GAW91816.1"/>
    </source>
</evidence>
<dbReference type="SUPFAM" id="SSF56112">
    <property type="entry name" value="Protein kinase-like (PK-like)"/>
    <property type="match status" value="1"/>
</dbReference>
<dbReference type="InterPro" id="IPR011009">
    <property type="entry name" value="Kinase-like_dom_sf"/>
</dbReference>
<protein>
    <submittedName>
        <fullName evidence="4">ABC transporter</fullName>
    </submittedName>
</protein>
<reference evidence="5" key="1">
    <citation type="journal article" date="2017" name="Appl. Environ. Microbiol.">
        <title>Genomic analysis of Calderihabitans maritimus KKC1, a thermophilic hydrogenogenic carboxydotrophic bacterium isolated from marine sediment.</title>
        <authorList>
            <person name="Omae K."/>
            <person name="Yoneda Y."/>
            <person name="Fukuyama Y."/>
            <person name="Yoshida T."/>
            <person name="Sako Y."/>
        </authorList>
    </citation>
    <scope>NUCLEOTIDE SEQUENCE [LARGE SCALE GENOMIC DNA]</scope>
    <source>
        <strain evidence="5">KKC1</strain>
    </source>
</reference>
<accession>A0A1Z5HQK9</accession>
<dbReference type="GO" id="GO:0004672">
    <property type="term" value="F:protein kinase activity"/>
    <property type="evidence" value="ECO:0007669"/>
    <property type="project" value="InterPro"/>
</dbReference>
<dbReference type="RefSeq" id="WP_088553295.1">
    <property type="nucleotide sequence ID" value="NZ_BDGJ01000035.1"/>
</dbReference>
<sequence>MQLRRRYRHFNRFREVANVLAKHGFSYLLDQTGLVEFLPRAQWKNMKEREETAKLSAPERMVLVLEELGPTFIKLGQILSTRADLLPESYTRALARLQDKVPPVEHSRVVKVIEEELGKPLETLFASFETEPLASASIGQVHLASLESGEKVVVKVQRPGIPQVIETDLDILFEVARWLEQRTSWGKFYQVMDIVEEFARSIRAELDFTQEGRNAERIAHNFADDPDVVIPRVYWELSSKKILVMEYVEGIKISNLDTLRHQGYDLKTVARRVVSAVLKQTFEDGFFHADPHPGNVAVLPGEKILFLDFGQVGRIDEWLRERFIDLIVAMARQDVGGVVRAVLHIGITNGRVDIRALRREVFRLKNKYYELPMSQINLGEAVGELLRISRQFRIRIPPEISLMAKALLTVEALVQRLDPQLSLMEVAEPFGKKLLRRRLSPREIGRRIWEQIMEFSGLLSELPERLEQLLDLLEEGNLTVNLEHQGLRAFMNHLNTVSNRICLSIVIGSVIIGSSLLAQKTASSFLARVPVAEIGFLVAVLMGFWLIISIVRSGRF</sequence>
<feature type="transmembrane region" description="Helical" evidence="2">
    <location>
        <begin position="531"/>
        <end position="551"/>
    </location>
</feature>
<dbReference type="CDD" id="cd05121">
    <property type="entry name" value="ABC1_ADCK3-like"/>
    <property type="match status" value="1"/>
</dbReference>
<gene>
    <name evidence="4" type="ORF">KKC1_09760</name>
</gene>
<dbReference type="AlphaFoldDB" id="A0A1Z5HQK9"/>
<organism evidence="4 5">
    <name type="scientific">Calderihabitans maritimus</name>
    <dbReference type="NCBI Taxonomy" id="1246530"/>
    <lineage>
        <taxon>Bacteria</taxon>
        <taxon>Bacillati</taxon>
        <taxon>Bacillota</taxon>
        <taxon>Clostridia</taxon>
        <taxon>Neomoorellales</taxon>
        <taxon>Calderihabitantaceae</taxon>
        <taxon>Calderihabitans</taxon>
    </lineage>
</organism>
<dbReference type="PANTHER" id="PTHR10566:SF113">
    <property type="entry name" value="PROTEIN ACTIVITY OF BC1 COMPLEX KINASE 7, CHLOROPLASTIC"/>
    <property type="match status" value="1"/>
</dbReference>
<name>A0A1Z5HQK9_9FIRM</name>
<dbReference type="PROSITE" id="PS50011">
    <property type="entry name" value="PROTEIN_KINASE_DOM"/>
    <property type="match status" value="1"/>
</dbReference>
<dbReference type="InterPro" id="IPR050154">
    <property type="entry name" value="UbiB_kinase"/>
</dbReference>
<dbReference type="InterPro" id="IPR000719">
    <property type="entry name" value="Prot_kinase_dom"/>
</dbReference>
<dbReference type="GO" id="GO:0005524">
    <property type="term" value="F:ATP binding"/>
    <property type="evidence" value="ECO:0007669"/>
    <property type="project" value="InterPro"/>
</dbReference>
<dbReference type="EMBL" id="BDGJ01000035">
    <property type="protein sequence ID" value="GAW91816.1"/>
    <property type="molecule type" value="Genomic_DNA"/>
</dbReference>
<evidence type="ECO:0000313" key="5">
    <source>
        <dbReference type="Proteomes" id="UP000197032"/>
    </source>
</evidence>
<proteinExistence type="inferred from homology"/>
<dbReference type="OrthoDB" id="9795390at2"/>
<evidence type="ECO:0000259" key="3">
    <source>
        <dbReference type="PROSITE" id="PS50011"/>
    </source>
</evidence>
<comment type="caution">
    <text evidence="4">The sequence shown here is derived from an EMBL/GenBank/DDBJ whole genome shotgun (WGS) entry which is preliminary data.</text>
</comment>
<dbReference type="InterPro" id="IPR004147">
    <property type="entry name" value="ABC1_dom"/>
</dbReference>
<dbReference type="Proteomes" id="UP000197032">
    <property type="component" value="Unassembled WGS sequence"/>
</dbReference>
<keyword evidence="2" id="KW-0812">Transmembrane</keyword>
<evidence type="ECO:0000256" key="1">
    <source>
        <dbReference type="ARBA" id="ARBA00009670"/>
    </source>
</evidence>
<comment type="similarity">
    <text evidence="1">Belongs to the protein kinase superfamily. ADCK protein kinase family.</text>
</comment>
<dbReference type="PANTHER" id="PTHR10566">
    <property type="entry name" value="CHAPERONE-ACTIVITY OF BC1 COMPLEX CABC1 -RELATED"/>
    <property type="match status" value="1"/>
</dbReference>
<feature type="domain" description="Protein kinase" evidence="3">
    <location>
        <begin position="127"/>
        <end position="459"/>
    </location>
</feature>